<evidence type="ECO:0000256" key="1">
    <source>
        <dbReference type="ARBA" id="ARBA00022679"/>
    </source>
</evidence>
<reference evidence="3 4" key="1">
    <citation type="submission" date="2019-07" db="EMBL/GenBank/DDBJ databases">
        <title>Genome sequencing of lignin-degrading bacterial isolates.</title>
        <authorList>
            <person name="Gladden J."/>
        </authorList>
    </citation>
    <scope>NUCLEOTIDE SEQUENCE [LARGE SCALE GENOMIC DNA]</scope>
    <source>
        <strain evidence="3 4">J11</strain>
    </source>
</reference>
<gene>
    <name evidence="3" type="ORF">L602_000400001400</name>
</gene>
<keyword evidence="1 3" id="KW-0808">Transferase</keyword>
<dbReference type="EMBL" id="VLJN01000034">
    <property type="protein sequence ID" value="TWG81821.1"/>
    <property type="molecule type" value="Genomic_DNA"/>
</dbReference>
<proteinExistence type="predicted"/>
<dbReference type="GO" id="GO:0008897">
    <property type="term" value="F:holo-[acyl-carrier-protein] synthase activity"/>
    <property type="evidence" value="ECO:0007669"/>
    <property type="project" value="InterPro"/>
</dbReference>
<sequence length="232" mass="24815">MRGQDAATVDVDLAWADLAHAGPPLDGGPGLSDVERRRLAGIAAPRRAAQFVAGRALARALLARRYGDEARHWTLTAREGEAPRVVGRAHMHLSLSHAGDLVACALAETPIGLDIEPLNPRRDRTALLDAIATPVERQRAVAALAGLSLPWVALHLWCLKEACLKLTGGTLFTSMLGHRIEALPAACHEANAVTWRRGDVVIALAADVSMARLRIAGIDTAAAQHWRVRSTD</sequence>
<dbReference type="OrthoDB" id="9808281at2"/>
<dbReference type="InterPro" id="IPR037143">
    <property type="entry name" value="4-PPantetheinyl_Trfase_dom_sf"/>
</dbReference>
<accession>A0A562B9F7</accession>
<feature type="domain" description="4'-phosphopantetheinyl transferase" evidence="2">
    <location>
        <begin position="110"/>
        <end position="175"/>
    </location>
</feature>
<name>A0A562B9F7_9BURK</name>
<evidence type="ECO:0000313" key="4">
    <source>
        <dbReference type="Proteomes" id="UP000318141"/>
    </source>
</evidence>
<protein>
    <submittedName>
        <fullName evidence="3">4'-phosphopantetheinyl transferase</fullName>
    </submittedName>
</protein>
<dbReference type="Gene3D" id="3.90.470.20">
    <property type="entry name" value="4'-phosphopantetheinyl transferase domain"/>
    <property type="match status" value="1"/>
</dbReference>
<dbReference type="SUPFAM" id="SSF56214">
    <property type="entry name" value="4'-phosphopantetheinyl transferase"/>
    <property type="match status" value="2"/>
</dbReference>
<dbReference type="AlphaFoldDB" id="A0A562B9F7"/>
<dbReference type="InterPro" id="IPR008278">
    <property type="entry name" value="4-PPantetheinyl_Trfase_dom"/>
</dbReference>
<keyword evidence="4" id="KW-1185">Reference proteome</keyword>
<evidence type="ECO:0000313" key="3">
    <source>
        <dbReference type="EMBL" id="TWG81821.1"/>
    </source>
</evidence>
<dbReference type="Pfam" id="PF01648">
    <property type="entry name" value="ACPS"/>
    <property type="match status" value="1"/>
</dbReference>
<comment type="caution">
    <text evidence="3">The sequence shown here is derived from an EMBL/GenBank/DDBJ whole genome shotgun (WGS) entry which is preliminary data.</text>
</comment>
<dbReference type="GO" id="GO:0000287">
    <property type="term" value="F:magnesium ion binding"/>
    <property type="evidence" value="ECO:0007669"/>
    <property type="project" value="InterPro"/>
</dbReference>
<evidence type="ECO:0000259" key="2">
    <source>
        <dbReference type="Pfam" id="PF01648"/>
    </source>
</evidence>
<dbReference type="Proteomes" id="UP000318141">
    <property type="component" value="Unassembled WGS sequence"/>
</dbReference>
<organism evidence="3 4">
    <name type="scientific">Cupriavidus gilardii J11</name>
    <dbReference type="NCBI Taxonomy" id="936133"/>
    <lineage>
        <taxon>Bacteria</taxon>
        <taxon>Pseudomonadati</taxon>
        <taxon>Pseudomonadota</taxon>
        <taxon>Betaproteobacteria</taxon>
        <taxon>Burkholderiales</taxon>
        <taxon>Burkholderiaceae</taxon>
        <taxon>Cupriavidus</taxon>
    </lineage>
</organism>